<evidence type="ECO:0000313" key="1">
    <source>
        <dbReference type="EMBL" id="XAM18059.1"/>
    </source>
</evidence>
<evidence type="ECO:0000313" key="2">
    <source>
        <dbReference type="Proteomes" id="UP001434737"/>
    </source>
</evidence>
<protein>
    <submittedName>
        <fullName evidence="1">Outer membrane beta-barrel protein</fullName>
    </submittedName>
</protein>
<sequence>MASVAMAEESGAFFGAGIGHGSASAKITSNGVIIDGDGKRYGAGLSFDVLAGYKQFFTQNFGLRYYANFTYASFTTYERSGETNAMNELWCEY</sequence>
<dbReference type="InterPro" id="IPR002718">
    <property type="entry name" value="OMP_Helicobacter"/>
</dbReference>
<reference evidence="1 2" key="1">
    <citation type="submission" date="2024-02" db="EMBL/GenBank/DDBJ databases">
        <title>Genome and pathogenicity analysis of Helicobacter mastomyrinus isolated from mice.</title>
        <authorList>
            <person name="Zhu L."/>
        </authorList>
    </citation>
    <scope>NUCLEOTIDE SEQUENCE [LARGE SCALE GENOMIC DNA]</scope>
    <source>
        <strain evidence="1 2">Hm-17</strain>
    </source>
</reference>
<keyword evidence="2" id="KW-1185">Reference proteome</keyword>
<organism evidence="1 2">
    <name type="scientific">Helicobacter mastomyrinus</name>
    <dbReference type="NCBI Taxonomy" id="287948"/>
    <lineage>
        <taxon>Bacteria</taxon>
        <taxon>Pseudomonadati</taxon>
        <taxon>Campylobacterota</taxon>
        <taxon>Epsilonproteobacteria</taxon>
        <taxon>Campylobacterales</taxon>
        <taxon>Helicobacteraceae</taxon>
        <taxon>Helicobacter</taxon>
    </lineage>
</organism>
<name>A0ABZ3F4F4_9HELI</name>
<proteinExistence type="predicted"/>
<dbReference type="Proteomes" id="UP001434737">
    <property type="component" value="Chromosome"/>
</dbReference>
<gene>
    <name evidence="1" type="ORF">V3I05_10310</name>
</gene>
<dbReference type="Pfam" id="PF01856">
    <property type="entry name" value="HP_OMP"/>
    <property type="match status" value="1"/>
</dbReference>
<dbReference type="RefSeq" id="WP_295700521.1">
    <property type="nucleotide sequence ID" value="NZ_CP145316.1"/>
</dbReference>
<dbReference type="EMBL" id="CP145316">
    <property type="protein sequence ID" value="XAM18059.1"/>
    <property type="molecule type" value="Genomic_DNA"/>
</dbReference>
<accession>A0ABZ3F4F4</accession>